<dbReference type="Proteomes" id="UP000001411">
    <property type="component" value="Chromosome"/>
</dbReference>
<organism evidence="2 3">
    <name type="scientific">Staphylococcus epidermidis (strain ATCC 12228 / FDA PCI 1200)</name>
    <dbReference type="NCBI Taxonomy" id="176280"/>
    <lineage>
        <taxon>Bacteria</taxon>
        <taxon>Bacillati</taxon>
        <taxon>Bacillota</taxon>
        <taxon>Bacilli</taxon>
        <taxon>Bacillales</taxon>
        <taxon>Staphylococcaceae</taxon>
        <taxon>Staphylococcus</taxon>
    </lineage>
</organism>
<accession>A0A0H2VEE8</accession>
<dbReference type="OrthoDB" id="395856at2"/>
<dbReference type="InterPro" id="IPR036412">
    <property type="entry name" value="HAD-like_sf"/>
</dbReference>
<proteinExistence type="predicted"/>
<dbReference type="GO" id="GO:0009279">
    <property type="term" value="C:cell outer membrane"/>
    <property type="evidence" value="ECO:0007669"/>
    <property type="project" value="InterPro"/>
</dbReference>
<dbReference type="SFLD" id="SFLDG01125">
    <property type="entry name" value="C1.1:_Acid_Phosphatase_Like"/>
    <property type="match status" value="1"/>
</dbReference>
<dbReference type="SUPFAM" id="SSF56784">
    <property type="entry name" value="HAD-like"/>
    <property type="match status" value="1"/>
</dbReference>
<dbReference type="InterPro" id="IPR023214">
    <property type="entry name" value="HAD_sf"/>
</dbReference>
<dbReference type="eggNOG" id="COG2503">
    <property type="taxonomic scope" value="Bacteria"/>
</dbReference>
<protein>
    <submittedName>
        <fullName evidence="2">Outer membrane protein</fullName>
    </submittedName>
</protein>
<keyword evidence="1" id="KW-0732">Signal</keyword>
<dbReference type="AlphaFoldDB" id="A0A0H2VEE8"/>
<dbReference type="Gene3D" id="3.40.50.1000">
    <property type="entry name" value="HAD superfamily/HAD-like"/>
    <property type="match status" value="1"/>
</dbReference>
<reference evidence="2 3" key="1">
    <citation type="journal article" date="2003" name="Mol. Microbiol.">
        <title>Genome-based analysis of virulence genes in a non-biofilm-forming Staphylococcus epidermidis strain (ATCC 12228).</title>
        <authorList>
            <person name="Zhang Y.Q."/>
            <person name="Ren S.X."/>
            <person name="Li H.L."/>
            <person name="Wang Y.X."/>
            <person name="Fu G."/>
            <person name="Yang J."/>
            <person name="Qin Z.Q."/>
            <person name="Miao Y.G."/>
            <person name="Wang W.Y."/>
            <person name="Chen R.S."/>
            <person name="Shen Y."/>
            <person name="Chen Z."/>
            <person name="Yuan Z.H."/>
            <person name="Zhao G.P."/>
            <person name="Qu D."/>
            <person name="Danchin A."/>
            <person name="Wen Y.M."/>
        </authorList>
    </citation>
    <scope>NUCLEOTIDE SEQUENCE [LARGE SCALE GENOMIC DNA]</scope>
    <source>
        <strain evidence="3">ATCC 12228 / FDA PCI 1200</strain>
    </source>
</reference>
<dbReference type="RefSeq" id="WP_002469251.1">
    <property type="nucleotide sequence ID" value="NC_004461.1"/>
</dbReference>
<evidence type="ECO:0000256" key="1">
    <source>
        <dbReference type="ARBA" id="ARBA00022729"/>
    </source>
</evidence>
<dbReference type="PANTHER" id="PTHR31284">
    <property type="entry name" value="ACID PHOSPHATASE-LIKE PROTEIN"/>
    <property type="match status" value="1"/>
</dbReference>
<name>A0A0H2VEE8_STAES</name>
<evidence type="ECO:0000313" key="3">
    <source>
        <dbReference type="Proteomes" id="UP000001411"/>
    </source>
</evidence>
<dbReference type="PATRIC" id="fig|176280.10.peg.211"/>
<dbReference type="InterPro" id="IPR005519">
    <property type="entry name" value="Acid_phosphat_B-like"/>
</dbReference>
<dbReference type="Pfam" id="PF03767">
    <property type="entry name" value="Acid_phosphat_B"/>
    <property type="match status" value="1"/>
</dbReference>
<dbReference type="NCBIfam" id="TIGR01533">
    <property type="entry name" value="lipo_e_P4"/>
    <property type="match status" value="1"/>
</dbReference>
<sequence length="291" mass="33321">MNKLSKYIAIATLASTVTISAPIHTYACESHTKDNHNQTTQHQNDPNLGEQNVMAVSWYQNSAEAKALYLQGYNTAKYQLDEHIKKNKGKKKLAIALDLDETVLDNSPYQGYASMHDTSFPEGWHEWVAAAKAKPVYGAKSFLKYADKKGIDIYYISDRDKEKDFKATKENLKNIGLPQAKDNHILLKGKNDKSKASRRQQVEKNHKLVMLFGDNLLDFTDPKKSTAKEREKLVKKHAKDFGKKYIIFPNPMYGSWESTLYHNQYEISKNEKDELRKASIKQFNPKTGEVK</sequence>
<dbReference type="CDD" id="cd07534">
    <property type="entry name" value="HAD_CAP"/>
    <property type="match status" value="1"/>
</dbReference>
<dbReference type="HOGENOM" id="CLU_052352_1_0_9"/>
<dbReference type="InterPro" id="IPR006423">
    <property type="entry name" value="Lipo_e_P4"/>
</dbReference>
<dbReference type="PIRSF" id="PIRSF019271">
    <property type="entry name" value="Acid_Ptase_C"/>
    <property type="match status" value="1"/>
</dbReference>
<dbReference type="PANTHER" id="PTHR31284:SF10">
    <property type="entry name" value="ACID PHOSPHATASE-LIKE PROTEIN"/>
    <property type="match status" value="1"/>
</dbReference>
<dbReference type="KEGG" id="sep:SE_0232"/>
<evidence type="ECO:0000313" key="2">
    <source>
        <dbReference type="EMBL" id="AAO03829.1"/>
    </source>
</evidence>
<gene>
    <name evidence="2" type="ordered locus">SE_0232</name>
</gene>
<dbReference type="EMBL" id="AE015929">
    <property type="protein sequence ID" value="AAO03829.1"/>
    <property type="molecule type" value="Genomic_DNA"/>
</dbReference>
<dbReference type="SFLD" id="SFLDS00003">
    <property type="entry name" value="Haloacid_Dehalogenase"/>
    <property type="match status" value="1"/>
</dbReference>